<dbReference type="InterPro" id="IPR000182">
    <property type="entry name" value="GNAT_dom"/>
</dbReference>
<reference evidence="4 5" key="1">
    <citation type="submission" date="2014-02" db="EMBL/GenBank/DDBJ databases">
        <title>The small core and large imbalanced accessory genome model reveals a collaborative survival strategy of Sorangium cellulosum strains in nature.</title>
        <authorList>
            <person name="Han K."/>
            <person name="Peng R."/>
            <person name="Blom J."/>
            <person name="Li Y.-Z."/>
        </authorList>
    </citation>
    <scope>NUCLEOTIDE SEQUENCE [LARGE SCALE GENOMIC DNA]</scope>
    <source>
        <strain evidence="4 5">So0149</strain>
    </source>
</reference>
<accession>A0A150T495</accession>
<gene>
    <name evidence="4" type="ORF">BE18_45595</name>
</gene>
<keyword evidence="2" id="KW-0012">Acyltransferase</keyword>
<evidence type="ECO:0000256" key="1">
    <source>
        <dbReference type="ARBA" id="ARBA00022679"/>
    </source>
</evidence>
<dbReference type="Pfam" id="PF00583">
    <property type="entry name" value="Acetyltransf_1"/>
    <property type="match status" value="1"/>
</dbReference>
<evidence type="ECO:0000259" key="3">
    <source>
        <dbReference type="PROSITE" id="PS51186"/>
    </source>
</evidence>
<sequence>MASRALPAVIRAEDLLSSVALSLIGRLNAELTERYPEEGATHFRLDAAEVAPGRGAFVVAYAREVPVGCGAVRALDATAAEIKRMYVVPEARGRGIAGAILRALEEQALALGRTRLVLETGVRQPEALALYRRAGFVEIPPFGEYLGSPLSVCMGKDLPGPR</sequence>
<dbReference type="Gene3D" id="3.40.630.30">
    <property type="match status" value="1"/>
</dbReference>
<dbReference type="PROSITE" id="PS51186">
    <property type="entry name" value="GNAT"/>
    <property type="match status" value="1"/>
</dbReference>
<comment type="caution">
    <text evidence="4">The sequence shown here is derived from an EMBL/GenBank/DDBJ whole genome shotgun (WGS) entry which is preliminary data.</text>
</comment>
<protein>
    <submittedName>
        <fullName evidence="4">GCN5 family acetyltransferase</fullName>
    </submittedName>
</protein>
<evidence type="ECO:0000313" key="4">
    <source>
        <dbReference type="EMBL" id="KYF99473.1"/>
    </source>
</evidence>
<organism evidence="4 5">
    <name type="scientific">Sorangium cellulosum</name>
    <name type="common">Polyangium cellulosum</name>
    <dbReference type="NCBI Taxonomy" id="56"/>
    <lineage>
        <taxon>Bacteria</taxon>
        <taxon>Pseudomonadati</taxon>
        <taxon>Myxococcota</taxon>
        <taxon>Polyangia</taxon>
        <taxon>Polyangiales</taxon>
        <taxon>Polyangiaceae</taxon>
        <taxon>Sorangium</taxon>
    </lineage>
</organism>
<dbReference type="InterPro" id="IPR016181">
    <property type="entry name" value="Acyl_CoA_acyltransferase"/>
</dbReference>
<keyword evidence="1 4" id="KW-0808">Transferase</keyword>
<dbReference type="PANTHER" id="PTHR43877:SF2">
    <property type="entry name" value="AMINOALKYLPHOSPHONATE N-ACETYLTRANSFERASE-RELATED"/>
    <property type="match status" value="1"/>
</dbReference>
<dbReference type="AlphaFoldDB" id="A0A150T495"/>
<dbReference type="CDD" id="cd04301">
    <property type="entry name" value="NAT_SF"/>
    <property type="match status" value="1"/>
</dbReference>
<dbReference type="GO" id="GO:0016747">
    <property type="term" value="F:acyltransferase activity, transferring groups other than amino-acyl groups"/>
    <property type="evidence" value="ECO:0007669"/>
    <property type="project" value="InterPro"/>
</dbReference>
<dbReference type="SUPFAM" id="SSF55729">
    <property type="entry name" value="Acyl-CoA N-acyltransferases (Nat)"/>
    <property type="match status" value="1"/>
</dbReference>
<evidence type="ECO:0000313" key="5">
    <source>
        <dbReference type="Proteomes" id="UP000075515"/>
    </source>
</evidence>
<feature type="domain" description="N-acetyltransferase" evidence="3">
    <location>
        <begin position="14"/>
        <end position="159"/>
    </location>
</feature>
<dbReference type="Proteomes" id="UP000075515">
    <property type="component" value="Unassembled WGS sequence"/>
</dbReference>
<dbReference type="InterPro" id="IPR050832">
    <property type="entry name" value="Bact_Acetyltransf"/>
</dbReference>
<name>A0A150T495_SORCE</name>
<dbReference type="PANTHER" id="PTHR43877">
    <property type="entry name" value="AMINOALKYLPHOSPHONATE N-ACETYLTRANSFERASE-RELATED-RELATED"/>
    <property type="match status" value="1"/>
</dbReference>
<evidence type="ECO:0000256" key="2">
    <source>
        <dbReference type="ARBA" id="ARBA00023315"/>
    </source>
</evidence>
<proteinExistence type="predicted"/>
<dbReference type="EMBL" id="JEMC01001123">
    <property type="protein sequence ID" value="KYF99473.1"/>
    <property type="molecule type" value="Genomic_DNA"/>
</dbReference>